<feature type="compositionally biased region" description="Basic and acidic residues" evidence="1">
    <location>
        <begin position="289"/>
        <end position="311"/>
    </location>
</feature>
<keyword evidence="3" id="KW-0378">Hydrolase</keyword>
<dbReference type="InterPro" id="IPR025476">
    <property type="entry name" value="Helitron_helicase-like"/>
</dbReference>
<organism evidence="3 4">
    <name type="scientific">Metarhizium anisopliae (strain ARSEF 549)</name>
    <dbReference type="NCBI Taxonomy" id="3151832"/>
    <lineage>
        <taxon>Eukaryota</taxon>
        <taxon>Fungi</taxon>
        <taxon>Dikarya</taxon>
        <taxon>Ascomycota</taxon>
        <taxon>Pezizomycotina</taxon>
        <taxon>Sordariomycetes</taxon>
        <taxon>Hypocreomycetidae</taxon>
        <taxon>Hypocreales</taxon>
        <taxon>Clavicipitaceae</taxon>
        <taxon>Metarhizium</taxon>
    </lineage>
</organism>
<keyword evidence="3" id="KW-0347">Helicase</keyword>
<dbReference type="GO" id="GO:0004386">
    <property type="term" value="F:helicase activity"/>
    <property type="evidence" value="ECO:0007669"/>
    <property type="project" value="UniProtKB-KW"/>
</dbReference>
<dbReference type="OrthoDB" id="5153853at2759"/>
<comment type="caution">
    <text evidence="3">The sequence shown here is derived from an EMBL/GenBank/DDBJ whole genome shotgun (WGS) entry which is preliminary data.</text>
</comment>
<dbReference type="HOGENOM" id="CLU_515878_0_0_1"/>
<dbReference type="VEuPathDB" id="FungiDB:MAN_03763"/>
<accession>A0A0B4EYR3</accession>
<keyword evidence="4" id="KW-1185">Reference proteome</keyword>
<feature type="region of interest" description="Disordered" evidence="1">
    <location>
        <begin position="257"/>
        <end position="330"/>
    </location>
</feature>
<name>A0A0B4EYR3_METAF</name>
<keyword evidence="3" id="KW-0547">Nucleotide-binding</keyword>
<dbReference type="EMBL" id="AZNF01000004">
    <property type="protein sequence ID" value="KID67005.1"/>
    <property type="molecule type" value="Genomic_DNA"/>
</dbReference>
<evidence type="ECO:0000313" key="4">
    <source>
        <dbReference type="Proteomes" id="UP000031186"/>
    </source>
</evidence>
<evidence type="ECO:0000313" key="3">
    <source>
        <dbReference type="EMBL" id="KID67005.1"/>
    </source>
</evidence>
<feature type="non-terminal residue" evidence="3">
    <location>
        <position position="1"/>
    </location>
</feature>
<dbReference type="Proteomes" id="UP000031186">
    <property type="component" value="Unassembled WGS sequence"/>
</dbReference>
<evidence type="ECO:0000256" key="1">
    <source>
        <dbReference type="SAM" id="MobiDB-lite"/>
    </source>
</evidence>
<gene>
    <name evidence="3" type="ORF">MAN_03763</name>
</gene>
<dbReference type="Pfam" id="PF14214">
    <property type="entry name" value="Helitron_like_N"/>
    <property type="match status" value="1"/>
</dbReference>
<protein>
    <submittedName>
        <fullName evidence="3">RecQ helicase TLH3</fullName>
    </submittedName>
</protein>
<dbReference type="AlphaFoldDB" id="A0A0B4EYR3"/>
<keyword evidence="3" id="KW-0067">ATP-binding</keyword>
<proteinExistence type="predicted"/>
<evidence type="ECO:0000259" key="2">
    <source>
        <dbReference type="Pfam" id="PF14214"/>
    </source>
</evidence>
<feature type="domain" description="Helitron helicase-like" evidence="2">
    <location>
        <begin position="405"/>
        <end position="524"/>
    </location>
</feature>
<feature type="compositionally biased region" description="Basic and acidic residues" evidence="1">
    <location>
        <begin position="261"/>
        <end position="276"/>
    </location>
</feature>
<reference evidence="3 4" key="1">
    <citation type="journal article" date="2014" name="Proc. Natl. Acad. Sci. U.S.A.">
        <title>Trajectory and genomic determinants of fungal-pathogen speciation and host adaptation.</title>
        <authorList>
            <person name="Hu X."/>
            <person name="Xiao G."/>
            <person name="Zheng P."/>
            <person name="Shang Y."/>
            <person name="Su Y."/>
            <person name="Zhang X."/>
            <person name="Liu X."/>
            <person name="Zhan S."/>
            <person name="St Leger R.J."/>
            <person name="Wang C."/>
        </authorList>
    </citation>
    <scope>NUCLEOTIDE SEQUENCE [LARGE SCALE GENOMIC DNA]</scope>
    <source>
        <strain evidence="3 4">ARSEF 549</strain>
    </source>
</reference>
<sequence>MARRSSGYWLRDHIQDDILFQSWLPGDILAAWRVSASAVEKPTLAPLAVKDAELDRQAEAICAAELRRLTSASLPSTLQSSTRPSPCTAREPLSPILVSNWMRRTGWEAIFANTNQRLLITLYQTPMKVDGPYYLRAYDGKPIKSPASDEARLRVILHALDRLFNRCADTVTHTDTVIRRWVRGRFADRPYKAPFQLVAHERSERQYRRLLKRCLCMWLRLWRIPRSTAKALTKRTITYKQGQALQKLWDDPVWSETATTRQDRTAKSLHKAESGREPAASGQDSKVLNIEESKEMEDKEPGRQGDSRACGEEDERGIDGDVPGPSQETVVPNLDIRHTEAELLEEAFNKRRKLPIAQAPEVRQTPIDELGRKHRLFAMCFPTLFPYGTADWHQGRMRNVSLADWAEHFLKFHDGRFGAHPRFRFLVFNMLMRKKAQETSGFWVKKRPDLLGLSLDELKELLGEESTLLKSIVRSGATLTGTRPYWRQKENALKATARYFGTTGTVFCTWSCADHQWDDLHRHLPRYV</sequence>